<evidence type="ECO:0000313" key="1">
    <source>
        <dbReference type="EMBL" id="STO22465.1"/>
    </source>
</evidence>
<dbReference type="OrthoDB" id="5653604at2"/>
<dbReference type="AlphaFoldDB" id="A0A377GCB7"/>
<organism evidence="1 2">
    <name type="scientific">Fluoribacter dumoffii</name>
    <dbReference type="NCBI Taxonomy" id="463"/>
    <lineage>
        <taxon>Bacteria</taxon>
        <taxon>Pseudomonadati</taxon>
        <taxon>Pseudomonadota</taxon>
        <taxon>Gammaproteobacteria</taxon>
        <taxon>Legionellales</taxon>
        <taxon>Legionellaceae</taxon>
        <taxon>Fluoribacter</taxon>
    </lineage>
</organism>
<reference evidence="1 2" key="1">
    <citation type="submission" date="2018-06" db="EMBL/GenBank/DDBJ databases">
        <authorList>
            <consortium name="Pathogen Informatics"/>
            <person name="Doyle S."/>
        </authorList>
    </citation>
    <scope>NUCLEOTIDE SEQUENCE [LARGE SCALE GENOMIC DNA]</scope>
    <source>
        <strain evidence="1 2">NCTC11370</strain>
    </source>
</reference>
<dbReference type="RefSeq" id="WP_019350142.1">
    <property type="nucleotide sequence ID" value="NZ_UGGT01000001.1"/>
</dbReference>
<accession>A0A377GCB7</accession>
<evidence type="ECO:0000313" key="2">
    <source>
        <dbReference type="Proteomes" id="UP000254554"/>
    </source>
</evidence>
<protein>
    <submittedName>
        <fullName evidence="1">Uncharacterized protein</fullName>
    </submittedName>
</protein>
<gene>
    <name evidence="1" type="ORF">NCTC11370_02556</name>
</gene>
<proteinExistence type="predicted"/>
<dbReference type="EMBL" id="UGGT01000001">
    <property type="protein sequence ID" value="STO22465.1"/>
    <property type="molecule type" value="Genomic_DNA"/>
</dbReference>
<dbReference type="GeneID" id="93293317"/>
<dbReference type="Proteomes" id="UP000254554">
    <property type="component" value="Unassembled WGS sequence"/>
</dbReference>
<sequence>MSKIFQNGSKNAEQFINRFIENKSKFEDIGRTLESLKKELHNAHTTQQFDNSVQKIINETQNAHQFISALLKEANQEVLSKVMARLHGDSQFKNCVPLLNDMENANRAASQKEALSLKEALVGLDAAQQHAFLLFIQKVKELKPIAASLVNQEEVFKKRLQNADSLEEVDTLETEIEIKNQVIEGALERLLPYPTDELVAGQILKFLKENRHLLAVLQSFDLHETLMDDLLDARELIAATTEFSSNFKSILCR</sequence>
<name>A0A377GCB7_9GAMM</name>
<keyword evidence="2" id="KW-1185">Reference proteome</keyword>